<evidence type="ECO:0000256" key="1">
    <source>
        <dbReference type="SAM" id="MobiDB-lite"/>
    </source>
</evidence>
<dbReference type="Proteomes" id="UP000494206">
    <property type="component" value="Unassembled WGS sequence"/>
</dbReference>
<dbReference type="AlphaFoldDB" id="A0A8S1ESX3"/>
<gene>
    <name evidence="2" type="ORF">CBOVIS_LOCUS5610</name>
</gene>
<evidence type="ECO:0000313" key="2">
    <source>
        <dbReference type="EMBL" id="CAB3403091.1"/>
    </source>
</evidence>
<feature type="region of interest" description="Disordered" evidence="1">
    <location>
        <begin position="1"/>
        <end position="48"/>
    </location>
</feature>
<sequence length="150" mass="17287">MGTGEAPQLPPRTHPVHERNRAAKRDRHHDDIDAPKNDEADEVGECRSRRASSVGFVDVCDLFKYQDDYKTTTSEPGCRIYSSIRHMFHQTPQNAPIRIPESHINPMFSHKSSLTNISRSLTHLPYPPKKRKSKIRRVFSCFSVFSKHFS</sequence>
<name>A0A8S1ESX3_9PELO</name>
<evidence type="ECO:0000313" key="3">
    <source>
        <dbReference type="Proteomes" id="UP000494206"/>
    </source>
</evidence>
<reference evidence="2 3" key="1">
    <citation type="submission" date="2020-04" db="EMBL/GenBank/DDBJ databases">
        <authorList>
            <person name="Laetsch R D."/>
            <person name="Stevens L."/>
            <person name="Kumar S."/>
            <person name="Blaxter L. M."/>
        </authorList>
    </citation>
    <scope>NUCLEOTIDE SEQUENCE [LARGE SCALE GENOMIC DNA]</scope>
</reference>
<dbReference type="OrthoDB" id="5836929at2759"/>
<organism evidence="2 3">
    <name type="scientific">Caenorhabditis bovis</name>
    <dbReference type="NCBI Taxonomy" id="2654633"/>
    <lineage>
        <taxon>Eukaryota</taxon>
        <taxon>Metazoa</taxon>
        <taxon>Ecdysozoa</taxon>
        <taxon>Nematoda</taxon>
        <taxon>Chromadorea</taxon>
        <taxon>Rhabditida</taxon>
        <taxon>Rhabditina</taxon>
        <taxon>Rhabditomorpha</taxon>
        <taxon>Rhabditoidea</taxon>
        <taxon>Rhabditidae</taxon>
        <taxon>Peloderinae</taxon>
        <taxon>Caenorhabditis</taxon>
    </lineage>
</organism>
<dbReference type="EMBL" id="CADEPM010000003">
    <property type="protein sequence ID" value="CAB3403091.1"/>
    <property type="molecule type" value="Genomic_DNA"/>
</dbReference>
<feature type="compositionally biased region" description="Basic and acidic residues" evidence="1">
    <location>
        <begin position="15"/>
        <end position="48"/>
    </location>
</feature>
<protein>
    <submittedName>
        <fullName evidence="2">Uncharacterized protein</fullName>
    </submittedName>
</protein>
<comment type="caution">
    <text evidence="2">The sequence shown here is derived from an EMBL/GenBank/DDBJ whole genome shotgun (WGS) entry which is preliminary data.</text>
</comment>
<keyword evidence="3" id="KW-1185">Reference proteome</keyword>
<accession>A0A8S1ESX3</accession>
<proteinExistence type="predicted"/>